<organism evidence="2 3">
    <name type="scientific">Rohdeia mirabilis</name>
    <dbReference type="NCBI Taxonomy" id="2528008"/>
    <lineage>
        <taxon>Bacteria</taxon>
        <taxon>Pseudomonadati</taxon>
        <taxon>Planctomycetota</taxon>
        <taxon>Planctomycetia</taxon>
        <taxon>Planctomycetia incertae sedis</taxon>
        <taxon>Rohdeia</taxon>
    </lineage>
</organism>
<name>A0A518D1Z9_9BACT</name>
<evidence type="ECO:0000313" key="2">
    <source>
        <dbReference type="EMBL" id="QDU85479.1"/>
    </source>
</evidence>
<accession>A0A518D1Z9</accession>
<feature type="chain" id="PRO_5022213434" description="HEAT repeat protein" evidence="1">
    <location>
        <begin position="42"/>
        <end position="497"/>
    </location>
</feature>
<feature type="signal peptide" evidence="1">
    <location>
        <begin position="1"/>
        <end position="41"/>
    </location>
</feature>
<keyword evidence="3" id="KW-1185">Reference proteome</keyword>
<reference evidence="2 3" key="1">
    <citation type="submission" date="2019-02" db="EMBL/GenBank/DDBJ databases">
        <title>Deep-cultivation of Planctomycetes and their phenomic and genomic characterization uncovers novel biology.</title>
        <authorList>
            <person name="Wiegand S."/>
            <person name="Jogler M."/>
            <person name="Boedeker C."/>
            <person name="Pinto D."/>
            <person name="Vollmers J."/>
            <person name="Rivas-Marin E."/>
            <person name="Kohn T."/>
            <person name="Peeters S.H."/>
            <person name="Heuer A."/>
            <person name="Rast P."/>
            <person name="Oberbeckmann S."/>
            <person name="Bunk B."/>
            <person name="Jeske O."/>
            <person name="Meyerdierks A."/>
            <person name="Storesund J.E."/>
            <person name="Kallscheuer N."/>
            <person name="Luecker S."/>
            <person name="Lage O.M."/>
            <person name="Pohl T."/>
            <person name="Merkel B.J."/>
            <person name="Hornburger P."/>
            <person name="Mueller R.-W."/>
            <person name="Bruemmer F."/>
            <person name="Labrenz M."/>
            <person name="Spormann A.M."/>
            <person name="Op den Camp H."/>
            <person name="Overmann J."/>
            <person name="Amann R."/>
            <person name="Jetten M.S.M."/>
            <person name="Mascher T."/>
            <person name="Medema M.H."/>
            <person name="Devos D.P."/>
            <person name="Kaster A.-K."/>
            <person name="Ovreas L."/>
            <person name="Rohde M."/>
            <person name="Galperin M.Y."/>
            <person name="Jogler C."/>
        </authorList>
    </citation>
    <scope>NUCLEOTIDE SEQUENCE [LARGE SCALE GENOMIC DNA]</scope>
    <source>
        <strain evidence="2 3">Pla163</strain>
    </source>
</reference>
<dbReference type="AlphaFoldDB" id="A0A518D1Z9"/>
<protein>
    <recommendedName>
        <fullName evidence="4">HEAT repeat protein</fullName>
    </recommendedName>
</protein>
<evidence type="ECO:0000313" key="3">
    <source>
        <dbReference type="Proteomes" id="UP000319342"/>
    </source>
</evidence>
<gene>
    <name evidence="2" type="ORF">Pla163_26100</name>
</gene>
<sequence precursor="true">MPALPLRPVGSGFVRRDPLALARRLALAALAAVLVATPSPAGPSEASARTAATTVDDAAFAAHLPVLQRRAALQWLERLESHLGVLREDARRAHWRAIADALLLAGDARGALLVSRTAEPAQWSAWIRARIDGRLDLGDGATVVALAHLLERFDAPDPDAARLEMVRACALMGRRTWAEKAAAGDARSSAQLEHWILEGRVRRELDLDQALAALAELVALEGSAPDDARRIALRRALDAGAFEVAVGLLDELGTDTDGARARTALALWRFGRRADALDVVDPAQYGADAAVHLAAGADLPSRVLEQLHSAVPAADLAGRSRLALALAHALALEGSGTEAWERAGTSTVLDAAARLSLAIDLERGGDADRATRLAASDPWSAALLDLWRAGRAGRTPAFDSVLLRARNLADAGAGDAARLAELLVELGAGEEASDVALSAIAEVPASMDADQLERLVRADLRLDGGRALARRCEELASAAGRTVISAAAVRVALGEPY</sequence>
<proteinExistence type="predicted"/>
<keyword evidence="1" id="KW-0732">Signal</keyword>
<evidence type="ECO:0008006" key="4">
    <source>
        <dbReference type="Google" id="ProtNLM"/>
    </source>
</evidence>
<dbReference type="EMBL" id="CP036290">
    <property type="protein sequence ID" value="QDU85479.1"/>
    <property type="molecule type" value="Genomic_DNA"/>
</dbReference>
<evidence type="ECO:0000256" key="1">
    <source>
        <dbReference type="SAM" id="SignalP"/>
    </source>
</evidence>
<dbReference type="Proteomes" id="UP000319342">
    <property type="component" value="Chromosome"/>
</dbReference>